<organism evidence="6 7">
    <name type="scientific">Arcobacter acticola</name>
    <dbReference type="NCBI Taxonomy" id="1849015"/>
    <lineage>
        <taxon>Bacteria</taxon>
        <taxon>Pseudomonadati</taxon>
        <taxon>Campylobacterota</taxon>
        <taxon>Epsilonproteobacteria</taxon>
        <taxon>Campylobacterales</taxon>
        <taxon>Arcobacteraceae</taxon>
        <taxon>Arcobacter</taxon>
    </lineage>
</organism>
<feature type="domain" description="DUF1232" evidence="5">
    <location>
        <begin position="79"/>
        <end position="112"/>
    </location>
</feature>
<dbReference type="RefSeq" id="WP_172124138.1">
    <property type="nucleotide sequence ID" value="NZ_CP042652.1"/>
</dbReference>
<protein>
    <submittedName>
        <fullName evidence="6">DUF1232 domain-containing protein</fullName>
    </submittedName>
</protein>
<dbReference type="Proteomes" id="UP000503483">
    <property type="component" value="Chromosome"/>
</dbReference>
<evidence type="ECO:0000256" key="2">
    <source>
        <dbReference type="ARBA" id="ARBA00022692"/>
    </source>
</evidence>
<sequence length="132" mass="15128">MEINKEQEALAKKKFEDDIKNVDSDDVDYASKKGKTKIDELDKNPPSVLMKVWNDLKLMINLIIDYVKGDYTNVPWNTIAAITGAIIYFVSPIDVIPDFIPVVGYVDDLTVIKFTLDLVSEDLIKYKQWKNN</sequence>
<reference evidence="6 7" key="1">
    <citation type="submission" date="2019-08" db="EMBL/GenBank/DDBJ databases">
        <title>Complete genome sequence of Arcobacter acticola.</title>
        <authorList>
            <person name="Miller W."/>
        </authorList>
    </citation>
    <scope>NUCLEOTIDE SEQUENCE [LARGE SCALE GENOMIC DNA]</scope>
    <source>
        <strain evidence="6 7">KCTC 52212</strain>
    </source>
</reference>
<evidence type="ECO:0000256" key="1">
    <source>
        <dbReference type="ARBA" id="ARBA00004127"/>
    </source>
</evidence>
<keyword evidence="4" id="KW-0472">Membrane</keyword>
<keyword evidence="3" id="KW-1133">Transmembrane helix</keyword>
<proteinExistence type="predicted"/>
<evidence type="ECO:0000256" key="3">
    <source>
        <dbReference type="ARBA" id="ARBA00022989"/>
    </source>
</evidence>
<comment type="subcellular location">
    <subcellularLocation>
        <location evidence="1">Endomembrane system</location>
        <topology evidence="1">Multi-pass membrane protein</topology>
    </subcellularLocation>
</comment>
<dbReference type="GO" id="GO:0012505">
    <property type="term" value="C:endomembrane system"/>
    <property type="evidence" value="ECO:0007669"/>
    <property type="project" value="UniProtKB-SubCell"/>
</dbReference>
<dbReference type="AlphaFoldDB" id="A0A6M8EAJ6"/>
<evidence type="ECO:0000259" key="5">
    <source>
        <dbReference type="Pfam" id="PF06803"/>
    </source>
</evidence>
<evidence type="ECO:0000313" key="6">
    <source>
        <dbReference type="EMBL" id="QKE27430.1"/>
    </source>
</evidence>
<gene>
    <name evidence="6" type="ORF">AACT_0199</name>
</gene>
<evidence type="ECO:0000256" key="4">
    <source>
        <dbReference type="ARBA" id="ARBA00023136"/>
    </source>
</evidence>
<dbReference type="EMBL" id="CP042652">
    <property type="protein sequence ID" value="QKE27430.1"/>
    <property type="molecule type" value="Genomic_DNA"/>
</dbReference>
<dbReference type="InterPro" id="IPR010652">
    <property type="entry name" value="DUF1232"/>
</dbReference>
<dbReference type="Pfam" id="PF06803">
    <property type="entry name" value="DUF1232"/>
    <property type="match status" value="1"/>
</dbReference>
<name>A0A6M8EAJ6_9BACT</name>
<keyword evidence="2" id="KW-0812">Transmembrane</keyword>
<keyword evidence="7" id="KW-1185">Reference proteome</keyword>
<dbReference type="KEGG" id="paco:AACT_0199"/>
<accession>A0A6M8EAJ6</accession>
<evidence type="ECO:0000313" key="7">
    <source>
        <dbReference type="Proteomes" id="UP000503483"/>
    </source>
</evidence>